<name>A0AAE7RX33_9CAUD</name>
<accession>A0AAE7RX33</accession>
<organism evidence="1 2">
    <name type="scientific">uncultured phage cr2_1</name>
    <dbReference type="NCBI Taxonomy" id="2986394"/>
    <lineage>
        <taxon>Viruses</taxon>
        <taxon>Duplodnaviria</taxon>
        <taxon>Heunggongvirae</taxon>
        <taxon>Uroviricota</taxon>
        <taxon>Caudoviricetes</taxon>
        <taxon>Crassvirales</taxon>
        <taxon>Crevaviridae</taxon>
        <taxon>Coarsevirinae</taxon>
        <taxon>Junduvirus</taxon>
        <taxon>Junduvirus communis</taxon>
    </lineage>
</organism>
<proteinExistence type="predicted"/>
<sequence length="114" mass="12864">MLITEDQIQDIDKIYVLKECWAAPCGMGSNQRIIHNRWMVPITWVAEQCSMSAVQVLEEHLFASGLNVDSVGKMEFLKARANLKGYDLTAVVCSTLKYEDGTSVYADTTEEDRK</sequence>
<dbReference type="GeneID" id="75690724"/>
<reference evidence="1 2" key="1">
    <citation type="submission" date="2021-04" db="EMBL/GenBank/DDBJ databases">
        <authorList>
            <person name="Shkoporov A.N."/>
            <person name="Stockdale S.R."/>
            <person name="Guerin E."/>
            <person name="Ross R.P."/>
            <person name="Hill C."/>
        </authorList>
    </citation>
    <scope>NUCLEOTIDE SEQUENCE [LARGE SCALE GENOMIC DNA]</scope>
    <source>
        <strain evidence="2">cr2_1</strain>
    </source>
</reference>
<dbReference type="Proteomes" id="UP000827432">
    <property type="component" value="Segment"/>
</dbReference>
<evidence type="ECO:0000313" key="2">
    <source>
        <dbReference type="Proteomes" id="UP000827432"/>
    </source>
</evidence>
<protein>
    <submittedName>
        <fullName evidence="1">Uncharacterized protein</fullName>
    </submittedName>
</protein>
<dbReference type="EMBL" id="MZ130489">
    <property type="protein sequence ID" value="QWM90422.1"/>
    <property type="molecule type" value="Genomic_DNA"/>
</dbReference>
<gene>
    <name evidence="1" type="primary">gp_26559</name>
</gene>
<keyword evidence="2" id="KW-1185">Reference proteome</keyword>
<evidence type="ECO:0000313" key="1">
    <source>
        <dbReference type="EMBL" id="QWM90422.1"/>
    </source>
</evidence>
<dbReference type="KEGG" id="vg:75690724"/>
<dbReference type="RefSeq" id="YP_010359994.1">
    <property type="nucleotide sequence ID" value="NC_062779.1"/>
</dbReference>